<reference evidence="3" key="1">
    <citation type="submission" date="2020-11" db="EMBL/GenBank/DDBJ databases">
        <title>Sequencing the genomes of 1000 actinobacteria strains.</title>
        <authorList>
            <person name="Klenk H.-P."/>
        </authorList>
    </citation>
    <scope>NUCLEOTIDE SEQUENCE</scope>
    <source>
        <strain evidence="3">DSM 45632</strain>
    </source>
</reference>
<keyword evidence="4" id="KW-1185">Reference proteome</keyword>
<feature type="domain" description="N-acetyltransferase" evidence="2">
    <location>
        <begin position="8"/>
        <end position="95"/>
    </location>
</feature>
<dbReference type="Proteomes" id="UP000658613">
    <property type="component" value="Unassembled WGS sequence"/>
</dbReference>
<dbReference type="PROSITE" id="PS51186">
    <property type="entry name" value="GNAT"/>
    <property type="match status" value="1"/>
</dbReference>
<evidence type="ECO:0000259" key="1">
    <source>
        <dbReference type="PROSITE" id="PS51186"/>
    </source>
</evidence>
<evidence type="ECO:0000313" key="4">
    <source>
        <dbReference type="Proteomes" id="UP000658613"/>
    </source>
</evidence>
<organism evidence="3 4">
    <name type="scientific">Corynebacterium aquatimens</name>
    <dbReference type="NCBI Taxonomy" id="1190508"/>
    <lineage>
        <taxon>Bacteria</taxon>
        <taxon>Bacillati</taxon>
        <taxon>Actinomycetota</taxon>
        <taxon>Actinomycetes</taxon>
        <taxon>Mycobacteriales</taxon>
        <taxon>Corynebacteriaceae</taxon>
        <taxon>Corynebacterium</taxon>
    </lineage>
</organism>
<accession>A0A931GW88</accession>
<dbReference type="Gene3D" id="3.40.630.30">
    <property type="match status" value="1"/>
</dbReference>
<dbReference type="EMBL" id="JADOUE010000001">
    <property type="protein sequence ID" value="MBG6122266.1"/>
    <property type="molecule type" value="Genomic_DNA"/>
</dbReference>
<comment type="caution">
    <text evidence="3">The sequence shown here is derived from an EMBL/GenBank/DDBJ whole genome shotgun (WGS) entry which is preliminary data.</text>
</comment>
<dbReference type="Pfam" id="PF14542">
    <property type="entry name" value="Acetyltransf_CG"/>
    <property type="match status" value="1"/>
</dbReference>
<dbReference type="PANTHER" id="PTHR31435">
    <property type="entry name" value="PROTEIN NATD1"/>
    <property type="match status" value="1"/>
</dbReference>
<dbReference type="PROSITE" id="PS51729">
    <property type="entry name" value="GNAT_YJDJ"/>
    <property type="match status" value="1"/>
</dbReference>
<gene>
    <name evidence="3" type="ORF">IW254_001235</name>
</gene>
<dbReference type="InterPro" id="IPR000182">
    <property type="entry name" value="GNAT_dom"/>
</dbReference>
<evidence type="ECO:0000313" key="3">
    <source>
        <dbReference type="EMBL" id="MBG6122266.1"/>
    </source>
</evidence>
<dbReference type="PANTHER" id="PTHR31435:SF10">
    <property type="entry name" value="BSR4717 PROTEIN"/>
    <property type="match status" value="1"/>
</dbReference>
<dbReference type="AlphaFoldDB" id="A0A931GW88"/>
<dbReference type="SUPFAM" id="SSF55729">
    <property type="entry name" value="Acyl-CoA N-acyltransferases (Nat)"/>
    <property type="match status" value="1"/>
</dbReference>
<protein>
    <submittedName>
        <fullName evidence="3">GNAT family acetyltransferase</fullName>
    </submittedName>
</protein>
<dbReference type="InterPro" id="IPR031165">
    <property type="entry name" value="GNAT_YJDJ"/>
</dbReference>
<name>A0A931GW88_9CORY</name>
<sequence>MSDNIEITNQEAHHRYVITIGGEDAGFANYVDVDDSRREFNHTVVYPEFRGQGVSGKLIEHALNDAREMHKKVIPSCSAVDGFITKHPEYEDLRA</sequence>
<dbReference type="CDD" id="cd04301">
    <property type="entry name" value="NAT_SF"/>
    <property type="match status" value="1"/>
</dbReference>
<dbReference type="GO" id="GO:0016747">
    <property type="term" value="F:acyltransferase activity, transferring groups other than amino-acyl groups"/>
    <property type="evidence" value="ECO:0007669"/>
    <property type="project" value="InterPro"/>
</dbReference>
<dbReference type="InterPro" id="IPR045057">
    <property type="entry name" value="Gcn5-rel_NAT"/>
</dbReference>
<proteinExistence type="predicted"/>
<feature type="domain" description="N-acetyltransferase" evidence="1">
    <location>
        <begin position="1"/>
        <end position="95"/>
    </location>
</feature>
<evidence type="ECO:0000259" key="2">
    <source>
        <dbReference type="PROSITE" id="PS51729"/>
    </source>
</evidence>
<dbReference type="RefSeq" id="WP_196824686.1">
    <property type="nucleotide sequence ID" value="NZ_CP046980.1"/>
</dbReference>
<dbReference type="InterPro" id="IPR016181">
    <property type="entry name" value="Acyl_CoA_acyltransferase"/>
</dbReference>